<accession>A0A4Y2KRJ5</accession>
<protein>
    <submittedName>
        <fullName evidence="1">Uncharacterized protein</fullName>
    </submittedName>
</protein>
<dbReference type="EMBL" id="BGPR01004949">
    <property type="protein sequence ID" value="GBN05204.1"/>
    <property type="molecule type" value="Genomic_DNA"/>
</dbReference>
<organism evidence="1 2">
    <name type="scientific">Araneus ventricosus</name>
    <name type="common">Orbweaver spider</name>
    <name type="synonym">Epeira ventricosa</name>
    <dbReference type="NCBI Taxonomy" id="182803"/>
    <lineage>
        <taxon>Eukaryota</taxon>
        <taxon>Metazoa</taxon>
        <taxon>Ecdysozoa</taxon>
        <taxon>Arthropoda</taxon>
        <taxon>Chelicerata</taxon>
        <taxon>Arachnida</taxon>
        <taxon>Araneae</taxon>
        <taxon>Araneomorphae</taxon>
        <taxon>Entelegynae</taxon>
        <taxon>Araneoidea</taxon>
        <taxon>Araneidae</taxon>
        <taxon>Araneus</taxon>
    </lineage>
</organism>
<proteinExistence type="predicted"/>
<dbReference type="Proteomes" id="UP000499080">
    <property type="component" value="Unassembled WGS sequence"/>
</dbReference>
<gene>
    <name evidence="1" type="ORF">AVEN_143033_1</name>
</gene>
<evidence type="ECO:0000313" key="2">
    <source>
        <dbReference type="Proteomes" id="UP000499080"/>
    </source>
</evidence>
<name>A0A4Y2KRJ5_ARAVE</name>
<dbReference type="AlphaFoldDB" id="A0A4Y2KRJ5"/>
<reference evidence="1 2" key="1">
    <citation type="journal article" date="2019" name="Sci. Rep.">
        <title>Orb-weaving spider Araneus ventricosus genome elucidates the spidroin gene catalogue.</title>
        <authorList>
            <person name="Kono N."/>
            <person name="Nakamura H."/>
            <person name="Ohtoshi R."/>
            <person name="Moran D.A.P."/>
            <person name="Shinohara A."/>
            <person name="Yoshida Y."/>
            <person name="Fujiwara M."/>
            <person name="Mori M."/>
            <person name="Tomita M."/>
            <person name="Arakawa K."/>
        </authorList>
    </citation>
    <scope>NUCLEOTIDE SEQUENCE [LARGE SCALE GENOMIC DNA]</scope>
</reference>
<keyword evidence="2" id="KW-1185">Reference proteome</keyword>
<comment type="caution">
    <text evidence="1">The sequence shown here is derived from an EMBL/GenBank/DDBJ whole genome shotgun (WGS) entry which is preliminary data.</text>
</comment>
<evidence type="ECO:0000313" key="1">
    <source>
        <dbReference type="EMBL" id="GBN05204.1"/>
    </source>
</evidence>
<sequence length="112" mass="12893">MCFLDLISLACREDQGSLVVVKTFTKMSVSIPNFFSAFVQCLQLSLQGLRGRCSFAMLDFEIILLKSLDPASYLTLRFPKIQKPSKEIMISPEKKFLCIEVVMEMLYRFHND</sequence>